<reference evidence="2" key="1">
    <citation type="journal article" date="2019" name="bioRxiv">
        <title>The Genome of the Zebra Mussel, Dreissena polymorpha: A Resource for Invasive Species Research.</title>
        <authorList>
            <person name="McCartney M.A."/>
            <person name="Auch B."/>
            <person name="Kono T."/>
            <person name="Mallez S."/>
            <person name="Zhang Y."/>
            <person name="Obille A."/>
            <person name="Becker A."/>
            <person name="Abrahante J.E."/>
            <person name="Garbe J."/>
            <person name="Badalamenti J.P."/>
            <person name="Herman A."/>
            <person name="Mangelson H."/>
            <person name="Liachko I."/>
            <person name="Sullivan S."/>
            <person name="Sone E.D."/>
            <person name="Koren S."/>
            <person name="Silverstein K.A.T."/>
            <person name="Beckman K.B."/>
            <person name="Gohl D.M."/>
        </authorList>
    </citation>
    <scope>NUCLEOTIDE SEQUENCE</scope>
    <source>
        <strain evidence="2">Duluth1</strain>
        <tissue evidence="2">Whole animal</tissue>
    </source>
</reference>
<dbReference type="GO" id="GO:0016192">
    <property type="term" value="P:vesicle-mediated transport"/>
    <property type="evidence" value="ECO:0007669"/>
    <property type="project" value="InterPro"/>
</dbReference>
<comment type="caution">
    <text evidence="2">The sequence shown here is derived from an EMBL/GenBank/DDBJ whole genome shotgun (WGS) entry which is preliminary data.</text>
</comment>
<dbReference type="SUPFAM" id="SSF56815">
    <property type="entry name" value="Sec1/munc18-like (SM) proteins"/>
    <property type="match status" value="1"/>
</dbReference>
<dbReference type="AlphaFoldDB" id="A0A9D4QNM0"/>
<dbReference type="InterPro" id="IPR027482">
    <property type="entry name" value="Sec1-like_dom2"/>
</dbReference>
<sequence length="63" mass="6823">MLRGYNSFTLNTYHFTGGRGNNNAPGRAAKVVLVYFIGGCTYSEIAALRLLGKLKGLTITHTC</sequence>
<dbReference type="InterPro" id="IPR036045">
    <property type="entry name" value="Sec1-like_sf"/>
</dbReference>
<evidence type="ECO:0000256" key="1">
    <source>
        <dbReference type="ARBA" id="ARBA00009884"/>
    </source>
</evidence>
<dbReference type="Proteomes" id="UP000828390">
    <property type="component" value="Unassembled WGS sequence"/>
</dbReference>
<evidence type="ECO:0000313" key="3">
    <source>
        <dbReference type="Proteomes" id="UP000828390"/>
    </source>
</evidence>
<protein>
    <submittedName>
        <fullName evidence="2">Uncharacterized protein</fullName>
    </submittedName>
</protein>
<dbReference type="Pfam" id="PF00995">
    <property type="entry name" value="Sec1"/>
    <property type="match status" value="1"/>
</dbReference>
<accession>A0A9D4QNM0</accession>
<reference evidence="2" key="2">
    <citation type="submission" date="2020-11" db="EMBL/GenBank/DDBJ databases">
        <authorList>
            <person name="McCartney M.A."/>
            <person name="Auch B."/>
            <person name="Kono T."/>
            <person name="Mallez S."/>
            <person name="Becker A."/>
            <person name="Gohl D.M."/>
            <person name="Silverstein K.A.T."/>
            <person name="Koren S."/>
            <person name="Bechman K.B."/>
            <person name="Herman A."/>
            <person name="Abrahante J.E."/>
            <person name="Garbe J."/>
        </authorList>
    </citation>
    <scope>NUCLEOTIDE SEQUENCE</scope>
    <source>
        <strain evidence="2">Duluth1</strain>
        <tissue evidence="2">Whole animal</tissue>
    </source>
</reference>
<name>A0A9D4QNM0_DREPO</name>
<evidence type="ECO:0000313" key="2">
    <source>
        <dbReference type="EMBL" id="KAH3836670.1"/>
    </source>
</evidence>
<dbReference type="EMBL" id="JAIWYP010000004">
    <property type="protein sequence ID" value="KAH3836670.1"/>
    <property type="molecule type" value="Genomic_DNA"/>
</dbReference>
<organism evidence="2 3">
    <name type="scientific">Dreissena polymorpha</name>
    <name type="common">Zebra mussel</name>
    <name type="synonym">Mytilus polymorpha</name>
    <dbReference type="NCBI Taxonomy" id="45954"/>
    <lineage>
        <taxon>Eukaryota</taxon>
        <taxon>Metazoa</taxon>
        <taxon>Spiralia</taxon>
        <taxon>Lophotrochozoa</taxon>
        <taxon>Mollusca</taxon>
        <taxon>Bivalvia</taxon>
        <taxon>Autobranchia</taxon>
        <taxon>Heteroconchia</taxon>
        <taxon>Euheterodonta</taxon>
        <taxon>Imparidentia</taxon>
        <taxon>Neoheterodontei</taxon>
        <taxon>Myida</taxon>
        <taxon>Dreissenoidea</taxon>
        <taxon>Dreissenidae</taxon>
        <taxon>Dreissena</taxon>
    </lineage>
</organism>
<keyword evidence="3" id="KW-1185">Reference proteome</keyword>
<dbReference type="Gene3D" id="3.40.50.1910">
    <property type="match status" value="1"/>
</dbReference>
<gene>
    <name evidence="2" type="ORF">DPMN_110041</name>
</gene>
<dbReference type="InterPro" id="IPR001619">
    <property type="entry name" value="Sec1-like"/>
</dbReference>
<comment type="similarity">
    <text evidence="1">Belongs to the STXBP/unc-18/SEC1 family.</text>
</comment>
<proteinExistence type="inferred from homology"/>